<keyword evidence="2" id="KW-1185">Reference proteome</keyword>
<dbReference type="AlphaFoldDB" id="A0A3M6U9W0"/>
<comment type="caution">
    <text evidence="1">The sequence shown here is derived from an EMBL/GenBank/DDBJ whole genome shotgun (WGS) entry which is preliminary data.</text>
</comment>
<gene>
    <name evidence="1" type="ORF">pdam_00006920</name>
</gene>
<dbReference type="OrthoDB" id="5989243at2759"/>
<evidence type="ECO:0008006" key="3">
    <source>
        <dbReference type="Google" id="ProtNLM"/>
    </source>
</evidence>
<evidence type="ECO:0000313" key="1">
    <source>
        <dbReference type="EMBL" id="RMX50324.1"/>
    </source>
</evidence>
<dbReference type="EMBL" id="RCHS01001985">
    <property type="protein sequence ID" value="RMX50324.1"/>
    <property type="molecule type" value="Genomic_DNA"/>
</dbReference>
<accession>A0A3M6U9W0</accession>
<name>A0A3M6U9W0_POCDA</name>
<sequence>MDLWTDEESNTLQGGLNSFRGTLRGHQAAEWSKMALTLLLLMVVSPTFLDANSQHSNAKGEVSILGMMLQGHIFKKIPKADLGDVCLRECYQDIICQSCNYVVTEDICELGNRSKEAREEDFVLKKTRREVIS</sequence>
<reference evidence="1 2" key="1">
    <citation type="journal article" date="2018" name="Sci. Rep.">
        <title>Comparative analysis of the Pocillopora damicornis genome highlights role of immune system in coral evolution.</title>
        <authorList>
            <person name="Cunning R."/>
            <person name="Bay R.A."/>
            <person name="Gillette P."/>
            <person name="Baker A.C."/>
            <person name="Traylor-Knowles N."/>
        </authorList>
    </citation>
    <scope>NUCLEOTIDE SEQUENCE [LARGE SCALE GENOMIC DNA]</scope>
    <source>
        <strain evidence="1">RSMAS</strain>
        <tissue evidence="1">Whole animal</tissue>
    </source>
</reference>
<organism evidence="1 2">
    <name type="scientific">Pocillopora damicornis</name>
    <name type="common">Cauliflower coral</name>
    <name type="synonym">Millepora damicornis</name>
    <dbReference type="NCBI Taxonomy" id="46731"/>
    <lineage>
        <taxon>Eukaryota</taxon>
        <taxon>Metazoa</taxon>
        <taxon>Cnidaria</taxon>
        <taxon>Anthozoa</taxon>
        <taxon>Hexacorallia</taxon>
        <taxon>Scleractinia</taxon>
        <taxon>Astrocoeniina</taxon>
        <taxon>Pocilloporidae</taxon>
        <taxon>Pocillopora</taxon>
    </lineage>
</organism>
<proteinExistence type="predicted"/>
<protein>
    <recommendedName>
        <fullName evidence="3">Apple domain-containing protein</fullName>
    </recommendedName>
</protein>
<dbReference type="Proteomes" id="UP000275408">
    <property type="component" value="Unassembled WGS sequence"/>
</dbReference>
<evidence type="ECO:0000313" key="2">
    <source>
        <dbReference type="Proteomes" id="UP000275408"/>
    </source>
</evidence>